<name>A0ABT3CVG9_9BACT</name>
<sequence length="264" mass="29339">MKTLKIYLLIAVLLGVSSSLVAQEKLSKIVKSGELKIGITGTQPPFSMKDKNDQLIGFDVDLANLLATSMDLKLTLVEMPFGELLPSLSKGKVDLVISGMTITPSRNVKTAFVGPYLISGKSILTKSQVLSNATNPQDINSDIKVVTLKGSTSQKFAEKYLTQVQLELVENFDIAIEKIRNNEADVMIADYPTCAYAMLKFPNEDMVILDRPMTIEPIGIALPNDDALFVNLVDNYIESLERSGILEIMEEKWFENPYWLMQLK</sequence>
<evidence type="ECO:0000259" key="4">
    <source>
        <dbReference type="SMART" id="SM00079"/>
    </source>
</evidence>
<feature type="chain" id="PRO_5046822152" evidence="2">
    <location>
        <begin position="23"/>
        <end position="264"/>
    </location>
</feature>
<dbReference type="InterPro" id="IPR001320">
    <property type="entry name" value="Iontro_rcpt_C"/>
</dbReference>
<dbReference type="RefSeq" id="WP_264138505.1">
    <property type="nucleotide sequence ID" value="NZ_JAOYOD010000001.1"/>
</dbReference>
<keyword evidence="1 2" id="KW-0732">Signal</keyword>
<accession>A0ABT3CVG9</accession>
<reference evidence="5 6" key="1">
    <citation type="submission" date="2022-10" db="EMBL/GenBank/DDBJ databases">
        <title>Comparative genomics and taxonomic characterization of three novel marine species of genus Reichenbachiella exhibiting antioxidant and polysaccharide degradation activities.</title>
        <authorList>
            <person name="Muhammad N."/>
            <person name="Lee Y.-J."/>
            <person name="Ko J."/>
            <person name="Kim S.-G."/>
        </authorList>
    </citation>
    <scope>NUCLEOTIDE SEQUENCE [LARGE SCALE GENOMIC DNA]</scope>
    <source>
        <strain evidence="5 6">ABR2-5</strain>
    </source>
</reference>
<dbReference type="EMBL" id="JAOYOD010000001">
    <property type="protein sequence ID" value="MCV9387685.1"/>
    <property type="molecule type" value="Genomic_DNA"/>
</dbReference>
<keyword evidence="6" id="KW-1185">Reference proteome</keyword>
<evidence type="ECO:0000313" key="6">
    <source>
        <dbReference type="Proteomes" id="UP001300692"/>
    </source>
</evidence>
<organism evidence="5 6">
    <name type="scientific">Reichenbachiella ulvae</name>
    <dbReference type="NCBI Taxonomy" id="2980104"/>
    <lineage>
        <taxon>Bacteria</taxon>
        <taxon>Pseudomonadati</taxon>
        <taxon>Bacteroidota</taxon>
        <taxon>Cytophagia</taxon>
        <taxon>Cytophagales</taxon>
        <taxon>Reichenbachiellaceae</taxon>
        <taxon>Reichenbachiella</taxon>
    </lineage>
</organism>
<feature type="domain" description="Ionotropic glutamate receptor C-terminal" evidence="4">
    <location>
        <begin position="36"/>
        <end position="256"/>
    </location>
</feature>
<protein>
    <submittedName>
        <fullName evidence="5">Transporter substrate-binding domain-containing protein</fullName>
    </submittedName>
</protein>
<evidence type="ECO:0000313" key="5">
    <source>
        <dbReference type="EMBL" id="MCV9387685.1"/>
    </source>
</evidence>
<feature type="signal peptide" evidence="2">
    <location>
        <begin position="1"/>
        <end position="22"/>
    </location>
</feature>
<dbReference type="InterPro" id="IPR001638">
    <property type="entry name" value="Solute-binding_3/MltF_N"/>
</dbReference>
<gene>
    <name evidence="5" type="ORF">N7U62_13470</name>
</gene>
<dbReference type="SMART" id="SM00079">
    <property type="entry name" value="PBPe"/>
    <property type="match status" value="1"/>
</dbReference>
<evidence type="ECO:0000256" key="1">
    <source>
        <dbReference type="ARBA" id="ARBA00022729"/>
    </source>
</evidence>
<dbReference type="Proteomes" id="UP001300692">
    <property type="component" value="Unassembled WGS sequence"/>
</dbReference>
<dbReference type="Pfam" id="PF00497">
    <property type="entry name" value="SBP_bac_3"/>
    <property type="match status" value="1"/>
</dbReference>
<comment type="caution">
    <text evidence="5">The sequence shown here is derived from an EMBL/GenBank/DDBJ whole genome shotgun (WGS) entry which is preliminary data.</text>
</comment>
<evidence type="ECO:0000256" key="2">
    <source>
        <dbReference type="SAM" id="SignalP"/>
    </source>
</evidence>
<evidence type="ECO:0000259" key="3">
    <source>
        <dbReference type="SMART" id="SM00062"/>
    </source>
</evidence>
<feature type="domain" description="Solute-binding protein family 3/N-terminal" evidence="3">
    <location>
        <begin position="34"/>
        <end position="257"/>
    </location>
</feature>
<dbReference type="PANTHER" id="PTHR35936">
    <property type="entry name" value="MEMBRANE-BOUND LYTIC MUREIN TRANSGLYCOSYLASE F"/>
    <property type="match status" value="1"/>
</dbReference>
<dbReference type="PANTHER" id="PTHR35936:SF17">
    <property type="entry name" value="ARGININE-BINDING EXTRACELLULAR PROTEIN ARTP"/>
    <property type="match status" value="1"/>
</dbReference>
<dbReference type="Gene3D" id="3.40.190.10">
    <property type="entry name" value="Periplasmic binding protein-like II"/>
    <property type="match status" value="2"/>
</dbReference>
<dbReference type="SUPFAM" id="SSF53850">
    <property type="entry name" value="Periplasmic binding protein-like II"/>
    <property type="match status" value="1"/>
</dbReference>
<dbReference type="SMART" id="SM00062">
    <property type="entry name" value="PBPb"/>
    <property type="match status" value="1"/>
</dbReference>
<proteinExistence type="predicted"/>